<dbReference type="AlphaFoldDB" id="A0AA38GE71"/>
<proteinExistence type="predicted"/>
<evidence type="ECO:0000313" key="2">
    <source>
        <dbReference type="Proteomes" id="UP000824469"/>
    </source>
</evidence>
<evidence type="ECO:0008006" key="3">
    <source>
        <dbReference type="Google" id="ProtNLM"/>
    </source>
</evidence>
<feature type="non-terminal residue" evidence="1">
    <location>
        <position position="117"/>
    </location>
</feature>
<dbReference type="PANTHER" id="PTHR33710:SF64">
    <property type="entry name" value="ENDONUCLEASE_EXONUCLEASE_PHOSPHATASE DOMAIN-CONTAINING PROTEIN"/>
    <property type="match status" value="1"/>
</dbReference>
<organism evidence="1 2">
    <name type="scientific">Taxus chinensis</name>
    <name type="common">Chinese yew</name>
    <name type="synonym">Taxus wallichiana var. chinensis</name>
    <dbReference type="NCBI Taxonomy" id="29808"/>
    <lineage>
        <taxon>Eukaryota</taxon>
        <taxon>Viridiplantae</taxon>
        <taxon>Streptophyta</taxon>
        <taxon>Embryophyta</taxon>
        <taxon>Tracheophyta</taxon>
        <taxon>Spermatophyta</taxon>
        <taxon>Pinopsida</taxon>
        <taxon>Pinidae</taxon>
        <taxon>Conifers II</taxon>
        <taxon>Cupressales</taxon>
        <taxon>Taxaceae</taxon>
        <taxon>Taxus</taxon>
    </lineage>
</organism>
<keyword evidence="2" id="KW-1185">Reference proteome</keyword>
<name>A0AA38GE71_TAXCH</name>
<dbReference type="Proteomes" id="UP000824469">
    <property type="component" value="Unassembled WGS sequence"/>
</dbReference>
<dbReference type="PANTHER" id="PTHR33710">
    <property type="entry name" value="BNAC02G09200D PROTEIN"/>
    <property type="match status" value="1"/>
</dbReference>
<sequence length="117" mass="13258">VEAKKAQWKIIQNIAVAHFGILVIIGGDFNIVLFSHEKQGANTTLDASTANMLDCIQRMHLVDIQTQNGLMTWSNKRIGESCIMERLDKFLISEDWFECNIIPMANVLDNSESDHRP</sequence>
<evidence type="ECO:0000313" key="1">
    <source>
        <dbReference type="EMBL" id="KAH9321609.1"/>
    </source>
</evidence>
<protein>
    <recommendedName>
        <fullName evidence="3">Endonuclease/exonuclease/phosphatase domain-containing protein</fullName>
    </recommendedName>
</protein>
<reference evidence="1 2" key="1">
    <citation type="journal article" date="2021" name="Nat. Plants">
        <title>The Taxus genome provides insights into paclitaxel biosynthesis.</title>
        <authorList>
            <person name="Xiong X."/>
            <person name="Gou J."/>
            <person name="Liao Q."/>
            <person name="Li Y."/>
            <person name="Zhou Q."/>
            <person name="Bi G."/>
            <person name="Li C."/>
            <person name="Du R."/>
            <person name="Wang X."/>
            <person name="Sun T."/>
            <person name="Guo L."/>
            <person name="Liang H."/>
            <person name="Lu P."/>
            <person name="Wu Y."/>
            <person name="Zhang Z."/>
            <person name="Ro D.K."/>
            <person name="Shang Y."/>
            <person name="Huang S."/>
            <person name="Yan J."/>
        </authorList>
    </citation>
    <scope>NUCLEOTIDE SEQUENCE [LARGE SCALE GENOMIC DNA]</scope>
    <source>
        <strain evidence="1">Ta-2019</strain>
    </source>
</reference>
<comment type="caution">
    <text evidence="1">The sequence shown here is derived from an EMBL/GenBank/DDBJ whole genome shotgun (WGS) entry which is preliminary data.</text>
</comment>
<accession>A0AA38GE71</accession>
<dbReference type="InterPro" id="IPR036691">
    <property type="entry name" value="Endo/exonu/phosph_ase_sf"/>
</dbReference>
<dbReference type="Gene3D" id="3.60.10.10">
    <property type="entry name" value="Endonuclease/exonuclease/phosphatase"/>
    <property type="match status" value="1"/>
</dbReference>
<dbReference type="EMBL" id="JAHRHJ020000003">
    <property type="protein sequence ID" value="KAH9321609.1"/>
    <property type="molecule type" value="Genomic_DNA"/>
</dbReference>
<dbReference type="SUPFAM" id="SSF56219">
    <property type="entry name" value="DNase I-like"/>
    <property type="match status" value="1"/>
</dbReference>
<gene>
    <name evidence="1" type="ORF">KI387_016248</name>
</gene>
<feature type="non-terminal residue" evidence="1">
    <location>
        <position position="1"/>
    </location>
</feature>